<dbReference type="InterPro" id="IPR030934">
    <property type="entry name" value="Intein_C"/>
</dbReference>
<dbReference type="GO" id="GO:0003755">
    <property type="term" value="F:peptidyl-prolyl cis-trans isomerase activity"/>
    <property type="evidence" value="ECO:0007669"/>
    <property type="project" value="UniProtKB-KW"/>
</dbReference>
<dbReference type="PRINTS" id="PR00153">
    <property type="entry name" value="CSAPPISMRASE"/>
</dbReference>
<accession>R4WJ25</accession>
<organism evidence="8">
    <name type="scientific">Riptortus pedestris</name>
    <name type="common">Bean bug</name>
    <dbReference type="NCBI Taxonomy" id="329032"/>
    <lineage>
        <taxon>Eukaryota</taxon>
        <taxon>Metazoa</taxon>
        <taxon>Ecdysozoa</taxon>
        <taxon>Arthropoda</taxon>
        <taxon>Hexapoda</taxon>
        <taxon>Insecta</taxon>
        <taxon>Pterygota</taxon>
        <taxon>Neoptera</taxon>
        <taxon>Paraneoptera</taxon>
        <taxon>Hemiptera</taxon>
        <taxon>Heteroptera</taxon>
        <taxon>Panheteroptera</taxon>
        <taxon>Pentatomomorpha</taxon>
        <taxon>Coreoidea</taxon>
        <taxon>Alydidae</taxon>
        <taxon>Riptortus</taxon>
    </lineage>
</organism>
<comment type="catalytic activity">
    <reaction evidence="1">
        <text>[protein]-peptidylproline (omega=180) = [protein]-peptidylproline (omega=0)</text>
        <dbReference type="Rhea" id="RHEA:16237"/>
        <dbReference type="Rhea" id="RHEA-COMP:10747"/>
        <dbReference type="Rhea" id="RHEA-COMP:10748"/>
        <dbReference type="ChEBI" id="CHEBI:83833"/>
        <dbReference type="ChEBI" id="CHEBI:83834"/>
        <dbReference type="EC" id="5.2.1.8"/>
    </reaction>
</comment>
<dbReference type="PROSITE" id="PS50072">
    <property type="entry name" value="CSA_PPIASE_2"/>
    <property type="match status" value="1"/>
</dbReference>
<feature type="domain" description="PPIase cyclophilin-type" evidence="7">
    <location>
        <begin position="15"/>
        <end position="185"/>
    </location>
</feature>
<dbReference type="SUPFAM" id="SSF48452">
    <property type="entry name" value="TPR-like"/>
    <property type="match status" value="1"/>
</dbReference>
<dbReference type="Pfam" id="PF00160">
    <property type="entry name" value="Pro_isomerase"/>
    <property type="match status" value="1"/>
</dbReference>
<evidence type="ECO:0000256" key="5">
    <source>
        <dbReference type="ARBA" id="ARBA00023110"/>
    </source>
</evidence>
<dbReference type="EMBL" id="AK417495">
    <property type="protein sequence ID" value="BAN20710.1"/>
    <property type="molecule type" value="mRNA"/>
</dbReference>
<dbReference type="GO" id="GO:0006457">
    <property type="term" value="P:protein folding"/>
    <property type="evidence" value="ECO:0007669"/>
    <property type="project" value="TreeGrafter"/>
</dbReference>
<dbReference type="GO" id="GO:0005737">
    <property type="term" value="C:cytoplasm"/>
    <property type="evidence" value="ECO:0007669"/>
    <property type="project" value="TreeGrafter"/>
</dbReference>
<dbReference type="FunFam" id="1.25.40.10:FF:000029">
    <property type="entry name" value="peptidyl-prolyl cis-trans isomerase D"/>
    <property type="match status" value="1"/>
</dbReference>
<evidence type="ECO:0000256" key="3">
    <source>
        <dbReference type="ARBA" id="ARBA00022737"/>
    </source>
</evidence>
<dbReference type="InterPro" id="IPR029000">
    <property type="entry name" value="Cyclophilin-like_dom_sf"/>
</dbReference>
<evidence type="ECO:0000256" key="4">
    <source>
        <dbReference type="ARBA" id="ARBA00022803"/>
    </source>
</evidence>
<sequence length="305" mass="34927">MGYANDLKSNNPLVFFDVRIGQENVGRIIIELFKDIVPKTVENFRALCTGEKGIGVQGKPLHYKGSSFHKAIPEFMIQGGDIISNDGSGGESIYGINFNDENFIVNDCIIENCGELRDGDWGINECDGTEDIYPPYPEDLNCSGKFQENRVTDIVLQIKNSGNTLFRNANYIDANRKYKKALRYIDWHTKKLEHGSSENVSWQEVKMSCLLNSAAALLKLKEYKQVVIICNEVLQYDNKNLKALYRRAQANRFLHNNELALLDLNSLLCLKPNDLTILNEIRNIRKLMSDYSRLERKRYSKILKM</sequence>
<keyword evidence="3" id="KW-0677">Repeat</keyword>
<evidence type="ECO:0000313" key="8">
    <source>
        <dbReference type="EMBL" id="BAN20710.1"/>
    </source>
</evidence>
<dbReference type="SUPFAM" id="SSF50891">
    <property type="entry name" value="Cyclophilin-like"/>
    <property type="match status" value="1"/>
</dbReference>
<evidence type="ECO:0000259" key="7">
    <source>
        <dbReference type="PROSITE" id="PS50072"/>
    </source>
</evidence>
<keyword evidence="5" id="KW-0697">Rotamase</keyword>
<proteinExistence type="evidence at transcript level"/>
<protein>
    <recommendedName>
        <fullName evidence="2">peptidylprolyl isomerase</fullName>
        <ecNumber evidence="2">5.2.1.8</ecNumber>
    </recommendedName>
</protein>
<keyword evidence="6 8" id="KW-0413">Isomerase</keyword>
<name>R4WJ25_RIPPE</name>
<keyword evidence="4" id="KW-0802">TPR repeat</keyword>
<dbReference type="Gene3D" id="2.40.100.10">
    <property type="entry name" value="Cyclophilin-like"/>
    <property type="match status" value="1"/>
</dbReference>
<dbReference type="PROSITE" id="PS50818">
    <property type="entry name" value="INTEIN_C_TER"/>
    <property type="match status" value="1"/>
</dbReference>
<dbReference type="GO" id="GO:0016018">
    <property type="term" value="F:cyclosporin A binding"/>
    <property type="evidence" value="ECO:0007669"/>
    <property type="project" value="TreeGrafter"/>
</dbReference>
<dbReference type="Gene3D" id="1.25.40.10">
    <property type="entry name" value="Tetratricopeptide repeat domain"/>
    <property type="match status" value="1"/>
</dbReference>
<dbReference type="InterPro" id="IPR002130">
    <property type="entry name" value="Cyclophilin-type_PPIase_dom"/>
</dbReference>
<dbReference type="InterPro" id="IPR011990">
    <property type="entry name" value="TPR-like_helical_dom_sf"/>
</dbReference>
<dbReference type="AlphaFoldDB" id="R4WJ25"/>
<evidence type="ECO:0000256" key="1">
    <source>
        <dbReference type="ARBA" id="ARBA00000971"/>
    </source>
</evidence>
<dbReference type="PANTHER" id="PTHR11071:SF561">
    <property type="entry name" value="PEPTIDYL-PROLYL CIS-TRANS ISOMERASE D-RELATED"/>
    <property type="match status" value="1"/>
</dbReference>
<evidence type="ECO:0000256" key="2">
    <source>
        <dbReference type="ARBA" id="ARBA00013194"/>
    </source>
</evidence>
<evidence type="ECO:0000256" key="6">
    <source>
        <dbReference type="ARBA" id="ARBA00023235"/>
    </source>
</evidence>
<dbReference type="EC" id="5.2.1.8" evidence="2"/>
<reference evidence="8" key="1">
    <citation type="journal article" date="2013" name="PLoS ONE">
        <title>Gene expression in gut symbiotic organ of stinkbug affected by extracellular bacterial symbiont.</title>
        <authorList>
            <person name="Futahashi R."/>
            <person name="Tanaka K."/>
            <person name="Tanahashi M."/>
            <person name="Nikoh N."/>
            <person name="Kikuchi Y."/>
            <person name="Lee B.L."/>
            <person name="Fukatsu T."/>
        </authorList>
    </citation>
    <scope>NUCLEOTIDE SEQUENCE</scope>
    <source>
        <tissue evidence="8">Midgut</tissue>
    </source>
</reference>
<dbReference type="PANTHER" id="PTHR11071">
    <property type="entry name" value="PEPTIDYL-PROLYL CIS-TRANS ISOMERASE"/>
    <property type="match status" value="1"/>
</dbReference>